<name>A0A392WBT2_9FABA</name>
<keyword evidence="2" id="KW-1185">Reference proteome</keyword>
<dbReference type="AlphaFoldDB" id="A0A392WBT2"/>
<evidence type="ECO:0000313" key="1">
    <source>
        <dbReference type="EMBL" id="MCI96601.1"/>
    </source>
</evidence>
<reference evidence="1 2" key="1">
    <citation type="journal article" date="2018" name="Front. Plant Sci.">
        <title>Red Clover (Trifolium pratense) and Zigzag Clover (T. medium) - A Picture of Genomic Similarities and Differences.</title>
        <authorList>
            <person name="Dluhosova J."/>
            <person name="Istvanek J."/>
            <person name="Nedelnik J."/>
            <person name="Repkova J."/>
        </authorList>
    </citation>
    <scope>NUCLEOTIDE SEQUENCE [LARGE SCALE GENOMIC DNA]</scope>
    <source>
        <strain evidence="2">cv. 10/8</strain>
        <tissue evidence="1">Leaf</tissue>
    </source>
</reference>
<sequence length="43" mass="4786">MAHGPCSLDLLWLPGELAVLVIWPILRLQAVLRHLLMNVVVNA</sequence>
<organism evidence="1 2">
    <name type="scientific">Trifolium medium</name>
    <dbReference type="NCBI Taxonomy" id="97028"/>
    <lineage>
        <taxon>Eukaryota</taxon>
        <taxon>Viridiplantae</taxon>
        <taxon>Streptophyta</taxon>
        <taxon>Embryophyta</taxon>
        <taxon>Tracheophyta</taxon>
        <taxon>Spermatophyta</taxon>
        <taxon>Magnoliopsida</taxon>
        <taxon>eudicotyledons</taxon>
        <taxon>Gunneridae</taxon>
        <taxon>Pentapetalae</taxon>
        <taxon>rosids</taxon>
        <taxon>fabids</taxon>
        <taxon>Fabales</taxon>
        <taxon>Fabaceae</taxon>
        <taxon>Papilionoideae</taxon>
        <taxon>50 kb inversion clade</taxon>
        <taxon>NPAAA clade</taxon>
        <taxon>Hologalegina</taxon>
        <taxon>IRL clade</taxon>
        <taxon>Trifolieae</taxon>
        <taxon>Trifolium</taxon>
    </lineage>
</organism>
<proteinExistence type="predicted"/>
<dbReference type="Proteomes" id="UP000265520">
    <property type="component" value="Unassembled WGS sequence"/>
</dbReference>
<protein>
    <submittedName>
        <fullName evidence="1">Uncharacterized protein</fullName>
    </submittedName>
</protein>
<accession>A0A392WBT2</accession>
<evidence type="ECO:0000313" key="2">
    <source>
        <dbReference type="Proteomes" id="UP000265520"/>
    </source>
</evidence>
<feature type="non-terminal residue" evidence="1">
    <location>
        <position position="43"/>
    </location>
</feature>
<comment type="caution">
    <text evidence="1">The sequence shown here is derived from an EMBL/GenBank/DDBJ whole genome shotgun (WGS) entry which is preliminary data.</text>
</comment>
<dbReference type="EMBL" id="LXQA011419087">
    <property type="protein sequence ID" value="MCI96601.1"/>
    <property type="molecule type" value="Genomic_DNA"/>
</dbReference>